<keyword evidence="2" id="KW-1185">Reference proteome</keyword>
<proteinExistence type="predicted"/>
<dbReference type="Proteomes" id="UP000050430">
    <property type="component" value="Unassembled WGS sequence"/>
</dbReference>
<dbReference type="OrthoDB" id="3476955at2"/>
<comment type="caution">
    <text evidence="1">The sequence shown here is derived from an EMBL/GenBank/DDBJ whole genome shotgun (WGS) entry which is preliminary data.</text>
</comment>
<gene>
    <name evidence="1" type="ORF">ADM99_00680</name>
</gene>
<evidence type="ECO:0000313" key="1">
    <source>
        <dbReference type="EMBL" id="KPL74649.1"/>
    </source>
</evidence>
<evidence type="ECO:0000313" key="2">
    <source>
        <dbReference type="Proteomes" id="UP000050430"/>
    </source>
</evidence>
<name>A0A0P6X5H4_9CHLR</name>
<dbReference type="RefSeq" id="WP_062423357.1">
    <property type="nucleotide sequence ID" value="NZ_BBYA01000014.1"/>
</dbReference>
<dbReference type="AlphaFoldDB" id="A0A0P6X5H4"/>
<dbReference type="EMBL" id="LGCK01000002">
    <property type="protein sequence ID" value="KPL74649.1"/>
    <property type="molecule type" value="Genomic_DNA"/>
</dbReference>
<sequence length="63" mass="6935">MIIVAEIKNGEGTVLNVMALPPKEFKTGSKGYYANGKMEIEGKRYQVQIQMVEIGSKNQASSE</sequence>
<protein>
    <submittedName>
        <fullName evidence="1">Uncharacterized protein</fullName>
    </submittedName>
</protein>
<accession>A0A0P6X5H4</accession>
<organism evidence="1 2">
    <name type="scientific">Leptolinea tardivitalis</name>
    <dbReference type="NCBI Taxonomy" id="229920"/>
    <lineage>
        <taxon>Bacteria</taxon>
        <taxon>Bacillati</taxon>
        <taxon>Chloroflexota</taxon>
        <taxon>Anaerolineae</taxon>
        <taxon>Anaerolineales</taxon>
        <taxon>Anaerolineaceae</taxon>
        <taxon>Leptolinea</taxon>
    </lineage>
</organism>
<reference evidence="1 2" key="1">
    <citation type="submission" date="2015-07" db="EMBL/GenBank/DDBJ databases">
        <title>Genome sequence of Leptolinea tardivitalis DSM 16556.</title>
        <authorList>
            <person name="Hemp J."/>
            <person name="Ward L.M."/>
            <person name="Pace L.A."/>
            <person name="Fischer W.W."/>
        </authorList>
    </citation>
    <scope>NUCLEOTIDE SEQUENCE [LARGE SCALE GENOMIC DNA]</scope>
    <source>
        <strain evidence="1 2">YMTK-2</strain>
    </source>
</reference>